<dbReference type="EMBL" id="JARKHS020009678">
    <property type="protein sequence ID" value="KAK8779563.1"/>
    <property type="molecule type" value="Genomic_DNA"/>
</dbReference>
<sequence length="83" mass="9349">MPDFSAWCVRSTFQCFRGHEASECVDEGRDLDETEGCSSGPNPHVFRTFFFETPGFSFSTNANSFQHNSGFVGFPGGFNFQFR</sequence>
<organism evidence="1 2">
    <name type="scientific">Amblyomma americanum</name>
    <name type="common">Lone star tick</name>
    <dbReference type="NCBI Taxonomy" id="6943"/>
    <lineage>
        <taxon>Eukaryota</taxon>
        <taxon>Metazoa</taxon>
        <taxon>Ecdysozoa</taxon>
        <taxon>Arthropoda</taxon>
        <taxon>Chelicerata</taxon>
        <taxon>Arachnida</taxon>
        <taxon>Acari</taxon>
        <taxon>Parasitiformes</taxon>
        <taxon>Ixodida</taxon>
        <taxon>Ixodoidea</taxon>
        <taxon>Ixodidae</taxon>
        <taxon>Amblyomminae</taxon>
        <taxon>Amblyomma</taxon>
    </lineage>
</organism>
<comment type="caution">
    <text evidence="1">The sequence shown here is derived from an EMBL/GenBank/DDBJ whole genome shotgun (WGS) entry which is preliminary data.</text>
</comment>
<proteinExistence type="predicted"/>
<name>A0AAQ4EYQ3_AMBAM</name>
<accession>A0AAQ4EYQ3</accession>
<protein>
    <submittedName>
        <fullName evidence="1">Uncharacterized protein</fullName>
    </submittedName>
</protein>
<dbReference type="AlphaFoldDB" id="A0AAQ4EYQ3"/>
<evidence type="ECO:0000313" key="2">
    <source>
        <dbReference type="Proteomes" id="UP001321473"/>
    </source>
</evidence>
<reference evidence="1 2" key="1">
    <citation type="journal article" date="2023" name="Arcadia Sci">
        <title>De novo assembly of a long-read Amblyomma americanum tick genome.</title>
        <authorList>
            <person name="Chou S."/>
            <person name="Poskanzer K.E."/>
            <person name="Rollins M."/>
            <person name="Thuy-Boun P.S."/>
        </authorList>
    </citation>
    <scope>NUCLEOTIDE SEQUENCE [LARGE SCALE GENOMIC DNA]</scope>
    <source>
        <strain evidence="1">F_SG_1</strain>
        <tissue evidence="1">Salivary glands</tissue>
    </source>
</reference>
<evidence type="ECO:0000313" key="1">
    <source>
        <dbReference type="EMBL" id="KAK8779563.1"/>
    </source>
</evidence>
<dbReference type="Proteomes" id="UP001321473">
    <property type="component" value="Unassembled WGS sequence"/>
</dbReference>
<gene>
    <name evidence="1" type="ORF">V5799_019096</name>
</gene>
<keyword evidence="2" id="KW-1185">Reference proteome</keyword>